<feature type="compositionally biased region" description="Polar residues" evidence="1">
    <location>
        <begin position="198"/>
        <end position="212"/>
    </location>
</feature>
<evidence type="ECO:0000313" key="3">
    <source>
        <dbReference type="Proteomes" id="UP000481858"/>
    </source>
</evidence>
<organism evidence="2 3">
    <name type="scientific">Xylaria multiplex</name>
    <dbReference type="NCBI Taxonomy" id="323545"/>
    <lineage>
        <taxon>Eukaryota</taxon>
        <taxon>Fungi</taxon>
        <taxon>Dikarya</taxon>
        <taxon>Ascomycota</taxon>
        <taxon>Pezizomycotina</taxon>
        <taxon>Sordariomycetes</taxon>
        <taxon>Xylariomycetidae</taxon>
        <taxon>Xylariales</taxon>
        <taxon>Xylariaceae</taxon>
        <taxon>Xylaria</taxon>
    </lineage>
</organism>
<proteinExistence type="predicted"/>
<keyword evidence="3" id="KW-1185">Reference proteome</keyword>
<dbReference type="OrthoDB" id="610462at2759"/>
<dbReference type="AlphaFoldDB" id="A0A7C8IHS8"/>
<dbReference type="Proteomes" id="UP000481858">
    <property type="component" value="Unassembled WGS sequence"/>
</dbReference>
<name>A0A7C8IHS8_9PEZI</name>
<evidence type="ECO:0000313" key="2">
    <source>
        <dbReference type="EMBL" id="KAF2963981.1"/>
    </source>
</evidence>
<comment type="caution">
    <text evidence="2">The sequence shown here is derived from an EMBL/GenBank/DDBJ whole genome shotgun (WGS) entry which is preliminary data.</text>
</comment>
<dbReference type="InParanoid" id="A0A7C8IHS8"/>
<dbReference type="EMBL" id="WUBL01000172">
    <property type="protein sequence ID" value="KAF2963981.1"/>
    <property type="molecule type" value="Genomic_DNA"/>
</dbReference>
<protein>
    <recommendedName>
        <fullName evidence="4">RRM domain-containing protein</fullName>
    </recommendedName>
</protein>
<evidence type="ECO:0008006" key="4">
    <source>
        <dbReference type="Google" id="ProtNLM"/>
    </source>
</evidence>
<feature type="region of interest" description="Disordered" evidence="1">
    <location>
        <begin position="127"/>
        <end position="213"/>
    </location>
</feature>
<sequence length="397" mass="44202">MSNMVPEEGSPATVTVRPGSKTKFYFVPITGLQKGTHFRDVWLHLKKVVKRLEHIEVYPDSTEGWICVHRQSNFLKVLSTLRDPIHVQATDVSTVVTSSEKNQDEQVTIRLPVSCSEHVSTMIKHSSCPTALPASGKPVTTDSTTQASDDKPRYEVVIAHGTYHPPEEHGNCNLIGSDAGYNTPRYENQSPARLPSTYGGSSQATPSESSPGSYFEYSPYHSNDYAPSWQTGTDYSNSPTLGPAFAYSAYEPVSAISPGYWFGGHQFFDESAYMNPGCYYWDPSINYAQPTGYSAPFVPTKPATERCHTVLLSNFQRTTTTYQVEELVKCIARRCRLRDRRIRVVDGVMIVTKTKGDARKLRDGLNGQILNGEPIRARRGWRAPPGVFTNFSTPIWG</sequence>
<evidence type="ECO:0000256" key="1">
    <source>
        <dbReference type="SAM" id="MobiDB-lite"/>
    </source>
</evidence>
<accession>A0A7C8IHS8</accession>
<reference evidence="2 3" key="1">
    <citation type="submission" date="2019-12" db="EMBL/GenBank/DDBJ databases">
        <title>Draft genome sequence of the ascomycete Xylaria multiplex DSM 110363.</title>
        <authorList>
            <person name="Buettner E."/>
            <person name="Kellner H."/>
        </authorList>
    </citation>
    <scope>NUCLEOTIDE SEQUENCE [LARGE SCALE GENOMIC DNA]</scope>
    <source>
        <strain evidence="2 3">DSM 110363</strain>
    </source>
</reference>
<feature type="compositionally biased region" description="Polar residues" evidence="1">
    <location>
        <begin position="138"/>
        <end position="147"/>
    </location>
</feature>
<gene>
    <name evidence="2" type="ORF">GQX73_g9595</name>
</gene>